<keyword evidence="1" id="KW-0732">Signal</keyword>
<accession>A0A6I6N4P1</accession>
<evidence type="ECO:0000313" key="3">
    <source>
        <dbReference type="Proteomes" id="UP000436138"/>
    </source>
</evidence>
<organism evidence="2 3">
    <name type="scientific">Streptomyces broussonetiae</name>
    <dbReference type="NCBI Taxonomy" id="2686304"/>
    <lineage>
        <taxon>Bacteria</taxon>
        <taxon>Bacillati</taxon>
        <taxon>Actinomycetota</taxon>
        <taxon>Actinomycetes</taxon>
        <taxon>Kitasatosporales</taxon>
        <taxon>Streptomycetaceae</taxon>
        <taxon>Streptomyces</taxon>
    </lineage>
</organism>
<protein>
    <submittedName>
        <fullName evidence="2">Uncharacterized protein</fullName>
    </submittedName>
</protein>
<feature type="signal peptide" evidence="1">
    <location>
        <begin position="1"/>
        <end position="26"/>
    </location>
</feature>
<dbReference type="KEGG" id="sbro:GQF42_34670"/>
<dbReference type="EMBL" id="CP047020">
    <property type="protein sequence ID" value="QHA07773.1"/>
    <property type="molecule type" value="Genomic_DNA"/>
</dbReference>
<proteinExistence type="predicted"/>
<name>A0A6I6N4P1_9ACTN</name>
<dbReference type="Proteomes" id="UP000436138">
    <property type="component" value="Chromosome"/>
</dbReference>
<reference evidence="2 3" key="1">
    <citation type="submission" date="2019-12" db="EMBL/GenBank/DDBJ databases">
        <title>Streptomyces sp. strain T44 isolated from rhizosphere soil of Broussonetia papyrifera.</title>
        <authorList>
            <person name="Mo P."/>
        </authorList>
    </citation>
    <scope>NUCLEOTIDE SEQUENCE [LARGE SCALE GENOMIC DNA]</scope>
    <source>
        <strain evidence="2 3">T44</strain>
    </source>
</reference>
<dbReference type="AlphaFoldDB" id="A0A6I6N4P1"/>
<dbReference type="RefSeq" id="WP_158926579.1">
    <property type="nucleotide sequence ID" value="NZ_CP047020.1"/>
</dbReference>
<sequence>MRRTARALSVVLAAGAVLALAGPAAGADPAVRARPGPGTVSRDCASATGPLPGAESCSGRHACTDDFPCAPAGVPHGVRAGQGGSFTDSVPALVAGGILVATACAGAGHRLYGHRRITAHRPTGV</sequence>
<gene>
    <name evidence="2" type="ORF">GQF42_34670</name>
</gene>
<keyword evidence="3" id="KW-1185">Reference proteome</keyword>
<feature type="chain" id="PRO_5038560246" evidence="1">
    <location>
        <begin position="27"/>
        <end position="125"/>
    </location>
</feature>
<evidence type="ECO:0000256" key="1">
    <source>
        <dbReference type="SAM" id="SignalP"/>
    </source>
</evidence>
<evidence type="ECO:0000313" key="2">
    <source>
        <dbReference type="EMBL" id="QHA07773.1"/>
    </source>
</evidence>